<proteinExistence type="predicted"/>
<evidence type="ECO:0000313" key="2">
    <source>
        <dbReference type="Proteomes" id="UP000798662"/>
    </source>
</evidence>
<gene>
    <name evidence="1" type="ORF">I4F81_011064</name>
</gene>
<protein>
    <submittedName>
        <fullName evidence="1">Uncharacterized protein</fullName>
    </submittedName>
</protein>
<sequence>MRRSRRLDGGAAMGGPTATASPTSISSAGWRKWLPVVGSRRVATGSGGDSSSGVGGGGGSSGSSSGGRAAAAAAAAGGIAATIDEATAATDAAYEAWAAVPPSSAGGGGGGFPLLAVRPRGGGLAASRSVPHMTEESLTRLLAGSSVGGGNAANVSRGGGGGGKAASRSAKAAKAAKVAAATPAAAVTTPAAANAGSPPPPSAGADRNGDWRHGNSHHLHSRPGARVSVDAGGFGSSTGGGGGSMGAGVGGRVGGRGRGANRGARATVDLGSAVAAPPSGGSGVGGEPGVVPGTMGGVRAGAGGAAAGVHPGVSGGRPGFGGRLSAFRHRNFGGGAAAAAAAASGAPAGVARMQRAPRRRASNYRSGGGLGGLGAGGGAAGGGGDPVLGPGGRMRQPPATASAGSGAGGDVGKREAYRSGYDPLALLRRLPASVASAVEVRVSGSRWLVHSWTPHWAELRGRLVVLLDPEAPGWEGMGADVAAGGGALGVGAAGGGGVGDAAVRALFSTHRLFVSRHGRGGTTLRLRRAAGAASSSVWLRFLDDATAGAWEKALVQASASRVVGVSDFVFVAPIGKGASGKVFLVRDRVTGERLALKVIDKRKVFDTRSGFRHAVDERLALQLTAGHPFFTQLRYAFQTRTNLYVALAFCDGGDLFQYLRTHGGRLREPQLRLVAAEVLLALEELHALGFVYRDLKPENVLLDRDGHVRLADFGLCKQLRNQLTSTICGTHTYAAPETLSGMAYNTSIDCWALGIFLYHLLRGRTPYEAPTLEQVIHKMSHSPVKFPSSTSPELTALITGLLDFKPANRLGCGLGGVSSLRSHPFFAGVDWEAVRRGAPHADALSTKAPPPGGIAAAAPSAQPLKSLAPPPVARSRRRRVHSAGGGGDDADGRAPPADAATPDGMQDELRNFDLAEWGHVSIDNDRDDATYGDDTLWPPVRARKRIADELFVVGFAYASPRPGGAPPGRPAGGGGYGVGV</sequence>
<dbReference type="Proteomes" id="UP000798662">
    <property type="component" value="Chromosome 3"/>
</dbReference>
<evidence type="ECO:0000313" key="1">
    <source>
        <dbReference type="EMBL" id="KAK1868579.1"/>
    </source>
</evidence>
<name>A0ACC3CE82_PYRYE</name>
<organism evidence="1 2">
    <name type="scientific">Pyropia yezoensis</name>
    <name type="common">Susabi-nori</name>
    <name type="synonym">Porphyra yezoensis</name>
    <dbReference type="NCBI Taxonomy" id="2788"/>
    <lineage>
        <taxon>Eukaryota</taxon>
        <taxon>Rhodophyta</taxon>
        <taxon>Bangiophyceae</taxon>
        <taxon>Bangiales</taxon>
        <taxon>Bangiaceae</taxon>
        <taxon>Pyropia</taxon>
    </lineage>
</organism>
<comment type="caution">
    <text evidence="1">The sequence shown here is derived from an EMBL/GenBank/DDBJ whole genome shotgun (WGS) entry which is preliminary data.</text>
</comment>
<accession>A0ACC3CE82</accession>
<dbReference type="EMBL" id="CM020620">
    <property type="protein sequence ID" value="KAK1868579.1"/>
    <property type="molecule type" value="Genomic_DNA"/>
</dbReference>
<keyword evidence="2" id="KW-1185">Reference proteome</keyword>
<reference evidence="1" key="1">
    <citation type="submission" date="2019-11" db="EMBL/GenBank/DDBJ databases">
        <title>Nori genome reveals adaptations in red seaweeds to the harsh intertidal environment.</title>
        <authorList>
            <person name="Wang D."/>
            <person name="Mao Y."/>
        </authorList>
    </citation>
    <scope>NUCLEOTIDE SEQUENCE</scope>
    <source>
        <tissue evidence="1">Gametophyte</tissue>
    </source>
</reference>